<dbReference type="EMBL" id="JAKIJS010000001">
    <property type="protein sequence ID" value="MCF6138102.1"/>
    <property type="molecule type" value="Genomic_DNA"/>
</dbReference>
<accession>A0ABS9GZC4</accession>
<evidence type="ECO:0000313" key="4">
    <source>
        <dbReference type="Proteomes" id="UP001649381"/>
    </source>
</evidence>
<feature type="transmembrane region" description="Helical" evidence="2">
    <location>
        <begin position="20"/>
        <end position="42"/>
    </location>
</feature>
<keyword evidence="2" id="KW-0812">Transmembrane</keyword>
<name>A0ABS9GZC4_9BACL</name>
<evidence type="ECO:0000256" key="1">
    <source>
        <dbReference type="SAM" id="Coils"/>
    </source>
</evidence>
<reference evidence="3 4" key="1">
    <citation type="submission" date="2022-01" db="EMBL/GenBank/DDBJ databases">
        <title>Alkalihalobacillus sp. EGI L200015, a novel bacterium isolated from a salt lake sediment.</title>
        <authorList>
            <person name="Gao L."/>
            <person name="Fang B.-Z."/>
            <person name="Li W.-J."/>
        </authorList>
    </citation>
    <scope>NUCLEOTIDE SEQUENCE [LARGE SCALE GENOMIC DNA]</scope>
    <source>
        <strain evidence="3 4">KCTC 12718</strain>
    </source>
</reference>
<gene>
    <name evidence="3" type="ORF">L2716_10235</name>
</gene>
<dbReference type="RefSeq" id="WP_236334253.1">
    <property type="nucleotide sequence ID" value="NZ_JAKIJS010000001.1"/>
</dbReference>
<evidence type="ECO:0008006" key="5">
    <source>
        <dbReference type="Google" id="ProtNLM"/>
    </source>
</evidence>
<dbReference type="Proteomes" id="UP001649381">
    <property type="component" value="Unassembled WGS sequence"/>
</dbReference>
<evidence type="ECO:0000256" key="2">
    <source>
        <dbReference type="SAM" id="Phobius"/>
    </source>
</evidence>
<keyword evidence="1" id="KW-0175">Coiled coil</keyword>
<sequence>MQVDINLLPKKRSGLRSSKVAFMIVITLFMFCSIGIGSIYYISSQNISQLEADYKAHQSQTERLQVQLSEINENGSSSVGNEFESLVGTRVETIKVIDHILKRLPAGGLLNISYAEDGNVNVMASFKSLEDVAAYQKQLVQAEGMYSIELLKLNQQESEDASTKSYIANLHVKYEPLQYLSQGGTR</sequence>
<proteinExistence type="predicted"/>
<keyword evidence="2" id="KW-0472">Membrane</keyword>
<keyword evidence="2" id="KW-1133">Transmembrane helix</keyword>
<comment type="caution">
    <text evidence="3">The sequence shown here is derived from an EMBL/GenBank/DDBJ whole genome shotgun (WGS) entry which is preliminary data.</text>
</comment>
<protein>
    <recommendedName>
        <fullName evidence="5">Type IV pilus assembly protein PilN</fullName>
    </recommendedName>
</protein>
<organism evidence="3 4">
    <name type="scientific">Pseudalkalibacillus berkeleyi</name>
    <dbReference type="NCBI Taxonomy" id="1069813"/>
    <lineage>
        <taxon>Bacteria</taxon>
        <taxon>Bacillati</taxon>
        <taxon>Bacillota</taxon>
        <taxon>Bacilli</taxon>
        <taxon>Bacillales</taxon>
        <taxon>Fictibacillaceae</taxon>
        <taxon>Pseudalkalibacillus</taxon>
    </lineage>
</organism>
<feature type="coiled-coil region" evidence="1">
    <location>
        <begin position="47"/>
        <end position="74"/>
    </location>
</feature>
<evidence type="ECO:0000313" key="3">
    <source>
        <dbReference type="EMBL" id="MCF6138102.1"/>
    </source>
</evidence>
<keyword evidence="4" id="KW-1185">Reference proteome</keyword>